<proteinExistence type="predicted"/>
<accession>A0A9Q9Y1V1</accession>
<gene>
    <name evidence="2" type="primary">LOC122144956</name>
</gene>
<sequence length="204" mass="22574">MSCRTLVGLGPERLGPGPGSGLDLRPVQGSKKMLNRRRNIPIMPERCCAVGCDQIRDHTKGISLYQLKTKQADHNHRSFPAFFKNAGKNKKHLARCHRPTVPAKAHKYFDCSVSLLGSKSDTTPSISEELELMQAGLGKRTLSLTSDTTHAELSSLLREAYSKMSHLEDRWLLFKAAGGNGRRRISVIPLEAEGYTGSVIKKCF</sequence>
<organism evidence="2">
    <name type="scientific">Cyprinus carpio</name>
    <name type="common">Common carp</name>
    <dbReference type="NCBI Taxonomy" id="7962"/>
    <lineage>
        <taxon>Eukaryota</taxon>
        <taxon>Metazoa</taxon>
        <taxon>Chordata</taxon>
        <taxon>Craniata</taxon>
        <taxon>Vertebrata</taxon>
        <taxon>Euteleostomi</taxon>
        <taxon>Actinopterygii</taxon>
        <taxon>Neopterygii</taxon>
        <taxon>Teleostei</taxon>
        <taxon>Ostariophysi</taxon>
        <taxon>Cypriniformes</taxon>
        <taxon>Cyprinidae</taxon>
        <taxon>Cyprininae</taxon>
        <taxon>Cyprinus</taxon>
    </lineage>
</organism>
<name>A0A9Q9Y1V1_CYPCA</name>
<dbReference type="OrthoDB" id="8911154at2759"/>
<dbReference type="GeneID" id="122144956"/>
<evidence type="ECO:0000256" key="1">
    <source>
        <dbReference type="SAM" id="MobiDB-lite"/>
    </source>
</evidence>
<dbReference type="RefSeq" id="XP_042612117.1">
    <property type="nucleotide sequence ID" value="XM_042756183.1"/>
</dbReference>
<dbReference type="KEGG" id="ccar:122144956"/>
<feature type="region of interest" description="Disordered" evidence="1">
    <location>
        <begin position="1"/>
        <end position="21"/>
    </location>
</feature>
<evidence type="ECO:0000313" key="2">
    <source>
        <dbReference type="RefSeq" id="XP_042612117.1"/>
    </source>
</evidence>
<reference evidence="2" key="1">
    <citation type="submission" date="2025-08" db="UniProtKB">
        <authorList>
            <consortium name="RefSeq"/>
        </authorList>
    </citation>
    <scope>IDENTIFICATION</scope>
    <source>
        <tissue evidence="2">Muscle</tissue>
    </source>
</reference>
<dbReference type="AlphaFoldDB" id="A0A9Q9Y1V1"/>
<protein>
    <submittedName>
        <fullName evidence="2">Uncharacterized protein LOC122144956</fullName>
    </submittedName>
</protein>
<dbReference type="Proteomes" id="UP001155660">
    <property type="component" value="Unplaced"/>
</dbReference>